<dbReference type="InterPro" id="IPR016563">
    <property type="entry name" value="Npl4"/>
</dbReference>
<dbReference type="Proteomes" id="UP000695022">
    <property type="component" value="Unplaced"/>
</dbReference>
<dbReference type="GeneID" id="106807824"/>
<sequence>MGDKIIIRVQSCEGTKRIQTTKSESTDKFLEKVCAAFNLASSQYRLYTDREKTKEIKQTAKPISTFKYKLKHGDLLSLVVLDSPRPPGGDKGMPVIEDEIDVFLNKQDGKVDRGPDPKYCQHRKREKCIHCTPLDPWDEGHLREQNIKHMSFHSYVRKLTCGVDKGKFAMLENISCKIKPGCTEHMPWPGGICTKCQPNAVTLSWQPYRHIDNASFENGHVVECFLDFWRKSGQQRFGYLYGRYEHHKDVPLGIKATVAAIYEPPQIGTDSSIELLDDDREEAVNQVAKELGLVRVGCIFSDLVADDTRRGTVKHFRNMQTHFLSAEESILAGRLQNQHPSPCKLSPDGHFGSKFVTIVISGDKENQVHMEGYQVSNQCMALVGDDILVPTKDAPELGYIRESTNEQYVPDVFFTEKDTYGNKVTQLARPLPIEYLLIDVPVSTPLRPQHTFRPPPLPAAAAAAAGGGGGGHRAFPIENRRATGDAQDFHALAAYVRQFAADAGSETRLEAMSDFHLLVFLATADMLPLRGKMSPLLTAVRTKDADLAAHWCKSEEWGTVEQLIQAQGLRHFDDVDNDGKC</sequence>
<reference evidence="4" key="1">
    <citation type="submission" date="2025-08" db="UniProtKB">
        <authorList>
            <consortium name="RefSeq"/>
        </authorList>
    </citation>
    <scope>IDENTIFICATION</scope>
</reference>
<dbReference type="PANTHER" id="PTHR12710:SF0">
    <property type="entry name" value="NUCLEAR PROTEIN LOCALIZATION PROTEIN 4 HOMOLOG"/>
    <property type="match status" value="1"/>
</dbReference>
<dbReference type="PANTHER" id="PTHR12710">
    <property type="entry name" value="NUCLEAR PROTEIN LOCALIZATION 4"/>
    <property type="match status" value="1"/>
</dbReference>
<dbReference type="Pfam" id="PF05021">
    <property type="entry name" value="NPL4"/>
    <property type="match status" value="1"/>
</dbReference>
<keyword evidence="3" id="KW-1185">Reference proteome</keyword>
<evidence type="ECO:0000313" key="4">
    <source>
        <dbReference type="RefSeq" id="XP_014665773.1"/>
    </source>
</evidence>
<gene>
    <name evidence="4" type="primary">LOC106807824</name>
</gene>
<dbReference type="InterPro" id="IPR007717">
    <property type="entry name" value="NPL4_C"/>
</dbReference>
<dbReference type="CDD" id="cd08061">
    <property type="entry name" value="MPN_NPL4"/>
    <property type="match status" value="1"/>
</dbReference>
<evidence type="ECO:0000259" key="2">
    <source>
        <dbReference type="PROSITE" id="PS50249"/>
    </source>
</evidence>
<dbReference type="PROSITE" id="PS50249">
    <property type="entry name" value="MPN"/>
    <property type="match status" value="1"/>
</dbReference>
<dbReference type="Pfam" id="PF05020">
    <property type="entry name" value="zf-NPL4"/>
    <property type="match status" value="1"/>
</dbReference>
<dbReference type="Pfam" id="PF11543">
    <property type="entry name" value="UN_NPL4"/>
    <property type="match status" value="1"/>
</dbReference>
<name>A0ABM1E0Q2_PRICU</name>
<feature type="domain" description="MPN" evidence="2">
    <location>
        <begin position="214"/>
        <end position="351"/>
    </location>
</feature>
<evidence type="ECO:0000313" key="3">
    <source>
        <dbReference type="Proteomes" id="UP000695022"/>
    </source>
</evidence>
<comment type="similarity">
    <text evidence="1">Belongs to the NPL4 family.</text>
</comment>
<protein>
    <submittedName>
        <fullName evidence="4">Nuclear protein localization protein 4 homolog</fullName>
    </submittedName>
</protein>
<accession>A0ABM1E0Q2</accession>
<dbReference type="Gene3D" id="3.10.20.90">
    <property type="entry name" value="Phosphatidylinositol 3-kinase Catalytic Subunit, Chain A, domain 1"/>
    <property type="match status" value="1"/>
</dbReference>
<dbReference type="InterPro" id="IPR007716">
    <property type="entry name" value="NPL4_Zn-bd_put"/>
</dbReference>
<dbReference type="RefSeq" id="XP_014665773.1">
    <property type="nucleotide sequence ID" value="XM_014810287.1"/>
</dbReference>
<proteinExistence type="inferred from homology"/>
<organism evidence="3 4">
    <name type="scientific">Priapulus caudatus</name>
    <name type="common">Priapulid worm</name>
    <dbReference type="NCBI Taxonomy" id="37621"/>
    <lineage>
        <taxon>Eukaryota</taxon>
        <taxon>Metazoa</taxon>
        <taxon>Ecdysozoa</taxon>
        <taxon>Scalidophora</taxon>
        <taxon>Priapulida</taxon>
        <taxon>Priapulimorpha</taxon>
        <taxon>Priapulimorphida</taxon>
        <taxon>Priapulidae</taxon>
        <taxon>Priapulus</taxon>
    </lineage>
</organism>
<dbReference type="InterPro" id="IPR037518">
    <property type="entry name" value="MPN"/>
</dbReference>
<dbReference type="PIRSF" id="PIRSF010052">
    <property type="entry name" value="Polyub_prc_Npl4"/>
    <property type="match status" value="1"/>
</dbReference>
<dbReference type="InterPro" id="IPR024682">
    <property type="entry name" value="Npl4_Ub-like_dom"/>
</dbReference>
<evidence type="ECO:0000256" key="1">
    <source>
        <dbReference type="ARBA" id="ARBA00011025"/>
    </source>
</evidence>